<dbReference type="AlphaFoldDB" id="A0AAV4B9X8"/>
<proteinExistence type="predicted"/>
<protein>
    <submittedName>
        <fullName evidence="3">Glutamate receptor 2</fullName>
    </submittedName>
</protein>
<comment type="caution">
    <text evidence="3">The sequence shown here is derived from an EMBL/GenBank/DDBJ whole genome shotgun (WGS) entry which is preliminary data.</text>
</comment>
<evidence type="ECO:0000313" key="3">
    <source>
        <dbReference type="EMBL" id="GFO15987.1"/>
    </source>
</evidence>
<reference evidence="3 4" key="1">
    <citation type="journal article" date="2021" name="Elife">
        <title>Chloroplast acquisition without the gene transfer in kleptoplastic sea slugs, Plakobranchus ocellatus.</title>
        <authorList>
            <person name="Maeda T."/>
            <person name="Takahashi S."/>
            <person name="Yoshida T."/>
            <person name="Shimamura S."/>
            <person name="Takaki Y."/>
            <person name="Nagai Y."/>
            <person name="Toyoda A."/>
            <person name="Suzuki Y."/>
            <person name="Arimoto A."/>
            <person name="Ishii H."/>
            <person name="Satoh N."/>
            <person name="Nishiyama T."/>
            <person name="Hasebe M."/>
            <person name="Maruyama T."/>
            <person name="Minagawa J."/>
            <person name="Obokata J."/>
            <person name="Shigenobu S."/>
        </authorList>
    </citation>
    <scope>NUCLEOTIDE SEQUENCE [LARGE SCALE GENOMIC DNA]</scope>
</reference>
<gene>
    <name evidence="3" type="ORF">PoB_004249200</name>
</gene>
<evidence type="ECO:0000256" key="2">
    <source>
        <dbReference type="SAM" id="Phobius"/>
    </source>
</evidence>
<feature type="transmembrane region" description="Helical" evidence="2">
    <location>
        <begin position="78"/>
        <end position="98"/>
    </location>
</feature>
<dbReference type="EMBL" id="BLXT01004632">
    <property type="protein sequence ID" value="GFO15987.1"/>
    <property type="molecule type" value="Genomic_DNA"/>
</dbReference>
<evidence type="ECO:0000313" key="4">
    <source>
        <dbReference type="Proteomes" id="UP000735302"/>
    </source>
</evidence>
<feature type="compositionally biased region" description="Basic residues" evidence="1">
    <location>
        <begin position="1"/>
        <end position="10"/>
    </location>
</feature>
<keyword evidence="3" id="KW-0675">Receptor</keyword>
<dbReference type="Proteomes" id="UP000735302">
    <property type="component" value="Unassembled WGS sequence"/>
</dbReference>
<sequence length="138" mass="15972">MKKKRRRRREKNKEAEEKGEPEEEVEKQKVKKGENEEEEEEKVLWMGFFSIMYWDNGYCPDPEMNTSDETSALEVENVAGVFLIVACGIVLACLVALAKYNFPNLFRLPKFLKKRSIVERIVSRKNAANKGDVQTAQV</sequence>
<keyword evidence="4" id="KW-1185">Reference proteome</keyword>
<accession>A0AAV4B9X8</accession>
<evidence type="ECO:0000256" key="1">
    <source>
        <dbReference type="SAM" id="MobiDB-lite"/>
    </source>
</evidence>
<name>A0AAV4B9X8_9GAST</name>
<keyword evidence="2" id="KW-1133">Transmembrane helix</keyword>
<keyword evidence="2" id="KW-0472">Membrane</keyword>
<feature type="region of interest" description="Disordered" evidence="1">
    <location>
        <begin position="1"/>
        <end position="40"/>
    </location>
</feature>
<keyword evidence="2" id="KW-0812">Transmembrane</keyword>
<organism evidence="3 4">
    <name type="scientific">Plakobranchus ocellatus</name>
    <dbReference type="NCBI Taxonomy" id="259542"/>
    <lineage>
        <taxon>Eukaryota</taxon>
        <taxon>Metazoa</taxon>
        <taxon>Spiralia</taxon>
        <taxon>Lophotrochozoa</taxon>
        <taxon>Mollusca</taxon>
        <taxon>Gastropoda</taxon>
        <taxon>Heterobranchia</taxon>
        <taxon>Euthyneura</taxon>
        <taxon>Panpulmonata</taxon>
        <taxon>Sacoglossa</taxon>
        <taxon>Placobranchoidea</taxon>
        <taxon>Plakobranchidae</taxon>
        <taxon>Plakobranchus</taxon>
    </lineage>
</organism>